<comment type="caution">
    <text evidence="7">The sequence shown here is derived from an EMBL/GenBank/DDBJ whole genome shotgun (WGS) entry which is preliminary data.</text>
</comment>
<comment type="subcellular location">
    <subcellularLocation>
        <location evidence="1">Cell membrane</location>
        <topology evidence="1">Multi-pass membrane protein</topology>
    </subcellularLocation>
</comment>
<keyword evidence="3 6" id="KW-0812">Transmembrane</keyword>
<evidence type="ECO:0000256" key="2">
    <source>
        <dbReference type="ARBA" id="ARBA00022475"/>
    </source>
</evidence>
<accession>A0ABU7VLX7</accession>
<feature type="transmembrane region" description="Helical" evidence="6">
    <location>
        <begin position="291"/>
        <end position="310"/>
    </location>
</feature>
<keyword evidence="8" id="KW-1185">Reference proteome</keyword>
<feature type="transmembrane region" description="Helical" evidence="6">
    <location>
        <begin position="263"/>
        <end position="284"/>
    </location>
</feature>
<evidence type="ECO:0000256" key="3">
    <source>
        <dbReference type="ARBA" id="ARBA00022692"/>
    </source>
</evidence>
<keyword evidence="5 6" id="KW-0472">Membrane</keyword>
<dbReference type="PANTHER" id="PTHR23513:SF6">
    <property type="entry name" value="MAJOR FACILITATOR SUPERFAMILY ASSOCIATED DOMAIN-CONTAINING PROTEIN"/>
    <property type="match status" value="1"/>
</dbReference>
<dbReference type="InterPro" id="IPR011701">
    <property type="entry name" value="MFS"/>
</dbReference>
<feature type="transmembrane region" description="Helical" evidence="6">
    <location>
        <begin position="228"/>
        <end position="251"/>
    </location>
</feature>
<dbReference type="Gene3D" id="1.20.1250.20">
    <property type="entry name" value="MFS general substrate transporter like domains"/>
    <property type="match status" value="2"/>
</dbReference>
<dbReference type="InterPro" id="IPR036259">
    <property type="entry name" value="MFS_trans_sf"/>
</dbReference>
<protein>
    <submittedName>
        <fullName evidence="7">MFS transporter</fullName>
    </submittedName>
</protein>
<evidence type="ECO:0000256" key="1">
    <source>
        <dbReference type="ARBA" id="ARBA00004651"/>
    </source>
</evidence>
<feature type="transmembrane region" description="Helical" evidence="6">
    <location>
        <begin position="172"/>
        <end position="194"/>
    </location>
</feature>
<dbReference type="CDD" id="cd06173">
    <property type="entry name" value="MFS_MefA_like"/>
    <property type="match status" value="1"/>
</dbReference>
<evidence type="ECO:0000313" key="7">
    <source>
        <dbReference type="EMBL" id="MEF2293791.1"/>
    </source>
</evidence>
<evidence type="ECO:0000256" key="6">
    <source>
        <dbReference type="SAM" id="Phobius"/>
    </source>
</evidence>
<gene>
    <name evidence="7" type="ORF">V2W34_17510</name>
</gene>
<reference evidence="7 8" key="1">
    <citation type="submission" date="2024-01" db="EMBL/GenBank/DDBJ databases">
        <title>Survival strategy associated with biotechnological potential of Virgibacillus dokdonensis T4.6 isolated from salt-fermented shrimp paste.</title>
        <authorList>
            <person name="Doan T.V."/>
            <person name="Quach N.T."/>
            <person name="Phi Q.-T."/>
        </authorList>
    </citation>
    <scope>NUCLEOTIDE SEQUENCE [LARGE SCALE GENOMIC DNA]</scope>
    <source>
        <strain evidence="7 8">T4.6</strain>
    </source>
</reference>
<dbReference type="SUPFAM" id="SSF103473">
    <property type="entry name" value="MFS general substrate transporter"/>
    <property type="match status" value="1"/>
</dbReference>
<feature type="transmembrane region" description="Helical" evidence="6">
    <location>
        <begin position="48"/>
        <end position="67"/>
    </location>
</feature>
<dbReference type="EMBL" id="JAZHPM010000041">
    <property type="protein sequence ID" value="MEF2293791.1"/>
    <property type="molecule type" value="Genomic_DNA"/>
</dbReference>
<evidence type="ECO:0000256" key="5">
    <source>
        <dbReference type="ARBA" id="ARBA00023136"/>
    </source>
</evidence>
<keyword evidence="2" id="KW-1003">Cell membrane</keyword>
<organism evidence="7 8">
    <name type="scientific">Virgibacillus dokdonensis</name>
    <dbReference type="NCBI Taxonomy" id="302167"/>
    <lineage>
        <taxon>Bacteria</taxon>
        <taxon>Bacillati</taxon>
        <taxon>Bacillota</taxon>
        <taxon>Bacilli</taxon>
        <taxon>Bacillales</taxon>
        <taxon>Bacillaceae</taxon>
        <taxon>Virgibacillus</taxon>
    </lineage>
</organism>
<sequence length="417" mass="45911">MNIFYKEILKEKNFIYILLGRLFKRSALILFSMELIWLTMQLTNNSPLYLSLMVMAETLPFILFGIYGGVKADRWNKKFVMVTSDIGIATLLLCLPILYQLNILNYFLLMAVAVIITLFSCFSEPCYRAIIPELIARSKLQEGNALLDSVQRGATILVPVSIGLVLKFTTQIHLFSLAFILMIIAAFLHLLIIYRPKKIISTEQGTPSTINDIKQTLEYLKKNKDISFIMLVQGVSIMINTGLWRVGLPIYLETYLGKDIDTFGYITGILGATSFVTSIILGLLKQINPILIFNTGIISWGLGLLAIGVYPSIIMIYIATLLIGIGQASEGLARIVILQDQVPRNMLGKVFSITSTLNYTSDTVSLGAISGVLAIFSTVVVFSGGGAAIMVTGIIGAVILKSRSKKINLNNSKEGAI</sequence>
<feature type="transmembrane region" description="Helical" evidence="6">
    <location>
        <begin position="382"/>
        <end position="400"/>
    </location>
</feature>
<dbReference type="Proteomes" id="UP001356080">
    <property type="component" value="Unassembled WGS sequence"/>
</dbReference>
<dbReference type="RefSeq" id="WP_331805942.1">
    <property type="nucleotide sequence ID" value="NZ_JAZHPM010000041.1"/>
</dbReference>
<keyword evidence="4 6" id="KW-1133">Transmembrane helix</keyword>
<evidence type="ECO:0000256" key="4">
    <source>
        <dbReference type="ARBA" id="ARBA00022989"/>
    </source>
</evidence>
<dbReference type="Pfam" id="PF07690">
    <property type="entry name" value="MFS_1"/>
    <property type="match status" value="1"/>
</dbReference>
<evidence type="ECO:0000313" key="8">
    <source>
        <dbReference type="Proteomes" id="UP001356080"/>
    </source>
</evidence>
<proteinExistence type="predicted"/>
<feature type="transmembrane region" description="Helical" evidence="6">
    <location>
        <begin position="22"/>
        <end position="42"/>
    </location>
</feature>
<dbReference type="PANTHER" id="PTHR23513">
    <property type="entry name" value="INTEGRAL MEMBRANE EFFLUX PROTEIN-RELATED"/>
    <property type="match status" value="1"/>
</dbReference>
<name>A0ABU7VLX7_9BACI</name>